<evidence type="ECO:0000256" key="2">
    <source>
        <dbReference type="ARBA" id="ARBA00004956"/>
    </source>
</evidence>
<evidence type="ECO:0000256" key="3">
    <source>
        <dbReference type="ARBA" id="ARBA00011750"/>
    </source>
</evidence>
<dbReference type="InterPro" id="IPR004549">
    <property type="entry name" value="Acetyl_CoA_COase_biotin_COase"/>
</dbReference>
<comment type="pathway">
    <text evidence="2 16">Lipid metabolism; malonyl-CoA biosynthesis; malonyl-CoA from acetyl-CoA: step 1/1.</text>
</comment>
<dbReference type="NCBIfam" id="NF006367">
    <property type="entry name" value="PRK08591.1"/>
    <property type="match status" value="1"/>
</dbReference>
<dbReference type="PROSITE" id="PS00866">
    <property type="entry name" value="CPSASE_1"/>
    <property type="match status" value="1"/>
</dbReference>
<dbReference type="Pfam" id="PF00289">
    <property type="entry name" value="Biotin_carb_N"/>
    <property type="match status" value="1"/>
</dbReference>
<keyword evidence="8 15" id="KW-0547">Nucleotide-binding</keyword>
<dbReference type="PROSITE" id="PS50979">
    <property type="entry name" value="BC"/>
    <property type="match status" value="1"/>
</dbReference>
<comment type="caution">
    <text evidence="19">The sequence shown here is derived from an EMBL/GenBank/DDBJ whole genome shotgun (WGS) entry which is preliminary data.</text>
</comment>
<evidence type="ECO:0000256" key="11">
    <source>
        <dbReference type="ARBA" id="ARBA00022842"/>
    </source>
</evidence>
<dbReference type="SMART" id="SM00878">
    <property type="entry name" value="Biotin_carb_C"/>
    <property type="match status" value="1"/>
</dbReference>
<comment type="catalytic activity">
    <reaction evidence="14 16">
        <text>N(6)-biotinyl-L-lysyl-[protein] + hydrogencarbonate + ATP = N(6)-carboxybiotinyl-L-lysyl-[protein] + ADP + phosphate + H(+)</text>
        <dbReference type="Rhea" id="RHEA:13501"/>
        <dbReference type="Rhea" id="RHEA-COMP:10505"/>
        <dbReference type="Rhea" id="RHEA-COMP:10506"/>
        <dbReference type="ChEBI" id="CHEBI:15378"/>
        <dbReference type="ChEBI" id="CHEBI:17544"/>
        <dbReference type="ChEBI" id="CHEBI:30616"/>
        <dbReference type="ChEBI" id="CHEBI:43474"/>
        <dbReference type="ChEBI" id="CHEBI:83144"/>
        <dbReference type="ChEBI" id="CHEBI:83145"/>
        <dbReference type="ChEBI" id="CHEBI:456216"/>
        <dbReference type="EC" id="6.3.4.14"/>
    </reaction>
</comment>
<evidence type="ECO:0000256" key="4">
    <source>
        <dbReference type="ARBA" id="ARBA00013263"/>
    </source>
</evidence>
<keyword evidence="13 16" id="KW-0092">Biotin</keyword>
<dbReference type="NCBIfam" id="TIGR00514">
    <property type="entry name" value="accC"/>
    <property type="match status" value="1"/>
</dbReference>
<evidence type="ECO:0000256" key="14">
    <source>
        <dbReference type="ARBA" id="ARBA00048600"/>
    </source>
</evidence>
<evidence type="ECO:0000256" key="12">
    <source>
        <dbReference type="ARBA" id="ARBA00023160"/>
    </source>
</evidence>
<keyword evidence="7" id="KW-0479">Metal-binding</keyword>
<dbReference type="RefSeq" id="WP_272437118.1">
    <property type="nucleotide sequence ID" value="NZ_JAMQKB010000013.1"/>
</dbReference>
<dbReference type="PANTHER" id="PTHR48095">
    <property type="entry name" value="PYRUVATE CARBOXYLASE SUBUNIT A"/>
    <property type="match status" value="1"/>
</dbReference>
<organism evidence="19 20">
    <name type="scientific">Terrihalobacillus insolitus</name>
    <dbReference type="NCBI Taxonomy" id="2950438"/>
    <lineage>
        <taxon>Bacteria</taxon>
        <taxon>Bacillati</taxon>
        <taxon>Bacillota</taxon>
        <taxon>Bacilli</taxon>
        <taxon>Bacillales</taxon>
        <taxon>Bacillaceae</taxon>
        <taxon>Terrihalobacillus</taxon>
    </lineage>
</organism>
<keyword evidence="10 15" id="KW-0067">ATP-binding</keyword>
<dbReference type="InterPro" id="IPR016185">
    <property type="entry name" value="PreATP-grasp_dom_sf"/>
</dbReference>
<dbReference type="PROSITE" id="PS00867">
    <property type="entry name" value="CPSASE_2"/>
    <property type="match status" value="1"/>
</dbReference>
<dbReference type="Gene3D" id="3.30.470.20">
    <property type="entry name" value="ATP-grasp fold, B domain"/>
    <property type="match status" value="1"/>
</dbReference>
<keyword evidence="5 16" id="KW-0444">Lipid biosynthesis</keyword>
<dbReference type="SUPFAM" id="SSF52440">
    <property type="entry name" value="PreATP-grasp domain"/>
    <property type="match status" value="1"/>
</dbReference>
<feature type="domain" description="Biotin carboxylation" evidence="18">
    <location>
        <begin position="1"/>
        <end position="447"/>
    </location>
</feature>
<keyword evidence="9 16" id="KW-0276">Fatty acid metabolism</keyword>
<evidence type="ECO:0000259" key="17">
    <source>
        <dbReference type="PROSITE" id="PS50975"/>
    </source>
</evidence>
<evidence type="ECO:0000256" key="10">
    <source>
        <dbReference type="ARBA" id="ARBA00022840"/>
    </source>
</evidence>
<keyword evidence="6 16" id="KW-0436">Ligase</keyword>
<dbReference type="PANTHER" id="PTHR48095:SF2">
    <property type="entry name" value="BIOTIN CARBOXYLASE, CHLOROPLASTIC"/>
    <property type="match status" value="1"/>
</dbReference>
<dbReference type="InterPro" id="IPR011764">
    <property type="entry name" value="Biotin_carboxylation_dom"/>
</dbReference>
<protein>
    <recommendedName>
        <fullName evidence="4 16">Biotin carboxylase</fullName>
        <ecNumber evidence="4 16">6.3.4.14</ecNumber>
    </recommendedName>
    <alternativeName>
        <fullName evidence="16">Acetyl-coenzyme A carboxylase biotin carboxylase subunit A</fullName>
    </alternativeName>
</protein>
<dbReference type="Pfam" id="PF02785">
    <property type="entry name" value="Biotin_carb_C"/>
    <property type="match status" value="1"/>
</dbReference>
<dbReference type="SUPFAM" id="SSF51246">
    <property type="entry name" value="Rudiment single hybrid motif"/>
    <property type="match status" value="1"/>
</dbReference>
<dbReference type="AlphaFoldDB" id="A0A9X3WWB2"/>
<dbReference type="InterPro" id="IPR051602">
    <property type="entry name" value="ACC_Biotin_Carboxylase"/>
</dbReference>
<dbReference type="Pfam" id="PF02786">
    <property type="entry name" value="CPSase_L_D2"/>
    <property type="match status" value="1"/>
</dbReference>
<evidence type="ECO:0000256" key="6">
    <source>
        <dbReference type="ARBA" id="ARBA00022598"/>
    </source>
</evidence>
<keyword evidence="11" id="KW-0460">Magnesium</keyword>
<dbReference type="GO" id="GO:0006633">
    <property type="term" value="P:fatty acid biosynthetic process"/>
    <property type="evidence" value="ECO:0007669"/>
    <property type="project" value="UniProtKB-KW"/>
</dbReference>
<sequence>MIKKLLIANRGEIAVRIIRACIELDIETVAVYSEADRDALHVQLADEAYCIGPTSSKDSYLNFTNIMSVATLTEVDAIHPGYGFLSENADFAEICKACNITFVGPSPYAIQKMGTKDVARETMREAGVPVVPGSQGIIADEEEGLRIAEEIGYPVIIKATAGGGGKGIRIARTKEDLVQGIQVTQREAETAFGNPGVYIEKFIENFRHVEIQVLADNHGNVIHLGERDCTIQRRLQKLIEETPSPAITPEIRAEMGEAAVKAAKAVGYSGAGTIEFIFDQQDQSFYFMEMNTRIQVEHPVTEMVTGIDLIKEQIKVANNEKLSSKQEDIEFNGWAIECRINAENPSKNFMPSPGKIEMYLPPGGLGVRIDSAAYPGYSIPPFYDSMIAKLITYGKTRDEAVQRMKRALSEFVIEGVFTTIPFHSKVMDHPVFIDGDFNTKFLEKYTIMESEVERKG</sequence>
<evidence type="ECO:0000256" key="9">
    <source>
        <dbReference type="ARBA" id="ARBA00022832"/>
    </source>
</evidence>
<evidence type="ECO:0000256" key="5">
    <source>
        <dbReference type="ARBA" id="ARBA00022516"/>
    </source>
</evidence>
<accession>A0A9X3WWB2</accession>
<comment type="function">
    <text evidence="1 16">This protein is a component of the acetyl coenzyme A carboxylase complex; first, biotin carboxylase catalyzes the carboxylation of the carrier protein and then the transcarboxylase transfers the carboxyl group to form malonyl-CoA.</text>
</comment>
<dbReference type="GO" id="GO:0004075">
    <property type="term" value="F:biotin carboxylase activity"/>
    <property type="evidence" value="ECO:0007669"/>
    <property type="project" value="UniProtKB-EC"/>
</dbReference>
<evidence type="ECO:0000259" key="18">
    <source>
        <dbReference type="PROSITE" id="PS50979"/>
    </source>
</evidence>
<name>A0A9X3WWB2_9BACI</name>
<dbReference type="InterPro" id="IPR005479">
    <property type="entry name" value="CPAse_ATP-bd"/>
</dbReference>
<keyword evidence="20" id="KW-1185">Reference proteome</keyword>
<dbReference type="Proteomes" id="UP001145050">
    <property type="component" value="Unassembled WGS sequence"/>
</dbReference>
<dbReference type="InterPro" id="IPR011761">
    <property type="entry name" value="ATP-grasp"/>
</dbReference>
<evidence type="ECO:0000256" key="15">
    <source>
        <dbReference type="PROSITE-ProRule" id="PRU00409"/>
    </source>
</evidence>
<dbReference type="NCBIfam" id="NF004085">
    <property type="entry name" value="PRK05586.1"/>
    <property type="match status" value="1"/>
</dbReference>
<dbReference type="FunFam" id="3.30.470.20:FF:000028">
    <property type="entry name" value="Methylcrotonoyl-CoA carboxylase subunit alpha, mitochondrial"/>
    <property type="match status" value="1"/>
</dbReference>
<comment type="subunit">
    <text evidence="3 16">Acetyl-CoA carboxylase is a heterohexamer of biotin carboxyl carrier protein, biotin carboxylase and the two subunits of carboxyl transferase in a 2:2 complex.</text>
</comment>
<evidence type="ECO:0000256" key="8">
    <source>
        <dbReference type="ARBA" id="ARBA00022741"/>
    </source>
</evidence>
<dbReference type="EMBL" id="JAMQKB010000013">
    <property type="protein sequence ID" value="MDC3425311.1"/>
    <property type="molecule type" value="Genomic_DNA"/>
</dbReference>
<evidence type="ECO:0000256" key="16">
    <source>
        <dbReference type="RuleBase" id="RU365063"/>
    </source>
</evidence>
<dbReference type="InterPro" id="IPR005481">
    <property type="entry name" value="BC-like_N"/>
</dbReference>
<dbReference type="EC" id="6.3.4.14" evidence="4 16"/>
<evidence type="ECO:0000256" key="7">
    <source>
        <dbReference type="ARBA" id="ARBA00022723"/>
    </source>
</evidence>
<gene>
    <name evidence="19" type="primary">accC</name>
    <name evidence="19" type="ORF">NC797_12450</name>
</gene>
<reference evidence="19" key="1">
    <citation type="submission" date="2022-06" db="EMBL/GenBank/DDBJ databases">
        <title>Aquibacillus sp. a new bacterium isolated from soil saline samples.</title>
        <authorList>
            <person name="Galisteo C."/>
            <person name="De La Haba R."/>
            <person name="Sanchez-Porro C."/>
            <person name="Ventosa A."/>
        </authorList>
    </citation>
    <scope>NUCLEOTIDE SEQUENCE</scope>
    <source>
        <strain evidence="19">3ASR75-11</strain>
    </source>
</reference>
<evidence type="ECO:0000313" key="19">
    <source>
        <dbReference type="EMBL" id="MDC3425311.1"/>
    </source>
</evidence>
<keyword evidence="12 16" id="KW-0275">Fatty acid biosynthesis</keyword>
<dbReference type="GO" id="GO:0046872">
    <property type="term" value="F:metal ion binding"/>
    <property type="evidence" value="ECO:0007669"/>
    <property type="project" value="UniProtKB-KW"/>
</dbReference>
<keyword evidence="16" id="KW-0443">Lipid metabolism</keyword>
<dbReference type="GO" id="GO:0005524">
    <property type="term" value="F:ATP binding"/>
    <property type="evidence" value="ECO:0007669"/>
    <property type="project" value="UniProtKB-UniRule"/>
</dbReference>
<evidence type="ECO:0000313" key="20">
    <source>
        <dbReference type="Proteomes" id="UP001145050"/>
    </source>
</evidence>
<proteinExistence type="predicted"/>
<evidence type="ECO:0000256" key="13">
    <source>
        <dbReference type="ARBA" id="ARBA00023267"/>
    </source>
</evidence>
<dbReference type="InterPro" id="IPR011054">
    <property type="entry name" value="Rudment_hybrid_motif"/>
</dbReference>
<dbReference type="InterPro" id="IPR005482">
    <property type="entry name" value="Biotin_COase_C"/>
</dbReference>
<dbReference type="FunFam" id="3.40.50.20:FF:000010">
    <property type="entry name" value="Propionyl-CoA carboxylase subunit alpha"/>
    <property type="match status" value="1"/>
</dbReference>
<dbReference type="FunFam" id="3.30.1490.20:FF:000018">
    <property type="entry name" value="Biotin carboxylase"/>
    <property type="match status" value="1"/>
</dbReference>
<feature type="domain" description="ATP-grasp" evidence="17">
    <location>
        <begin position="120"/>
        <end position="318"/>
    </location>
</feature>
<evidence type="ECO:0000256" key="1">
    <source>
        <dbReference type="ARBA" id="ARBA00003761"/>
    </source>
</evidence>
<dbReference type="PROSITE" id="PS50975">
    <property type="entry name" value="ATP_GRASP"/>
    <property type="match status" value="1"/>
</dbReference>
<dbReference type="SUPFAM" id="SSF56059">
    <property type="entry name" value="Glutathione synthetase ATP-binding domain-like"/>
    <property type="match status" value="1"/>
</dbReference>